<dbReference type="EMBL" id="CP041676">
    <property type="protein sequence ID" value="QDR72334.1"/>
    <property type="molecule type" value="Genomic_DNA"/>
</dbReference>
<evidence type="ECO:0000313" key="2">
    <source>
        <dbReference type="Proteomes" id="UP000316394"/>
    </source>
</evidence>
<dbReference type="RefSeq" id="WP_144226792.1">
    <property type="nucleotide sequence ID" value="NZ_CAJSZG010000018.1"/>
</dbReference>
<evidence type="ECO:0000313" key="1">
    <source>
        <dbReference type="EMBL" id="QDR72334.1"/>
    </source>
</evidence>
<name>A0A517D4P9_LIMRT</name>
<accession>A0A517D4P9</accession>
<organism evidence="1 2">
    <name type="scientific">Limosilactobacillus reuteri</name>
    <name type="common">Lactobacillus reuteri</name>
    <dbReference type="NCBI Taxonomy" id="1598"/>
    <lineage>
        <taxon>Bacteria</taxon>
        <taxon>Bacillati</taxon>
        <taxon>Bacillota</taxon>
        <taxon>Bacilli</taxon>
        <taxon>Lactobacillales</taxon>
        <taxon>Lactobacillaceae</taxon>
        <taxon>Limosilactobacillus</taxon>
    </lineage>
</organism>
<reference evidence="1 2" key="1">
    <citation type="submission" date="2019-07" db="EMBL/GenBank/DDBJ databases">
        <title>Gastrointestinal microbiota of Peromyscus leucopus, the white-footed mouse.</title>
        <authorList>
            <person name="Milovic A."/>
            <person name="Bassam K."/>
            <person name="Barbour A.G."/>
        </authorList>
    </citation>
    <scope>NUCLEOTIDE SEQUENCE [LARGE SCALE GENOMIC DNA]</scope>
    <source>
        <strain evidence="1 2">LL7</strain>
    </source>
</reference>
<protein>
    <submittedName>
        <fullName evidence="1">DUF3800 domain-containing protein</fullName>
    </submittedName>
</protein>
<dbReference type="Proteomes" id="UP000316394">
    <property type="component" value="Chromosome"/>
</dbReference>
<gene>
    <name evidence="1" type="ORF">FOD75_04080</name>
</gene>
<proteinExistence type="predicted"/>
<sequence length="273" mass="31815">MHPKENKWKLSPTPLSNKVLKEVDNIIAIDETGTPTLKNIDNNTPVSKTWFGITGIIIDKTTINGIAKDVMDLKEKYWQNGNYNGQRVVFHSRNIRKKEGAFNPKLINYDDFRNDLNELLSSLPIQVVATLINKKKHVNKYLYPYPVYSLSLEFLIERASYRLNWLGESTILLLESRGWREDCALLRQINSILKNGSRYVSPDTLKCIKGIYFAKKRTSNRLKSYWPLELSDMISYRIYSTKTQNKGLKDFDSIEKLFIDYPNYQNKGLKFFP</sequence>
<dbReference type="AlphaFoldDB" id="A0A517D4P9"/>